<dbReference type="Proteomes" id="UP000242469">
    <property type="component" value="Unassembled WGS sequence"/>
</dbReference>
<dbReference type="OrthoDB" id="6199301at2"/>
<dbReference type="RefSeq" id="WP_091824450.1">
    <property type="nucleotide sequence ID" value="NZ_FNRJ01000003.1"/>
</dbReference>
<evidence type="ECO:0000256" key="1">
    <source>
        <dbReference type="SAM" id="MobiDB-lite"/>
    </source>
</evidence>
<keyword evidence="4" id="KW-1185">Reference proteome</keyword>
<evidence type="ECO:0000313" key="4">
    <source>
        <dbReference type="Proteomes" id="UP000242469"/>
    </source>
</evidence>
<dbReference type="Pfam" id="PF06804">
    <property type="entry name" value="Lipoprotein_18"/>
    <property type="match status" value="1"/>
</dbReference>
<feature type="signal peptide" evidence="2">
    <location>
        <begin position="1"/>
        <end position="20"/>
    </location>
</feature>
<feature type="region of interest" description="Disordered" evidence="1">
    <location>
        <begin position="346"/>
        <end position="386"/>
    </location>
</feature>
<dbReference type="STRING" id="1122198.SAMN02745729_103241"/>
<organism evidence="3 4">
    <name type="scientific">Marinobacterium iners DSM 11526</name>
    <dbReference type="NCBI Taxonomy" id="1122198"/>
    <lineage>
        <taxon>Bacteria</taxon>
        <taxon>Pseudomonadati</taxon>
        <taxon>Pseudomonadota</taxon>
        <taxon>Gammaproteobacteria</taxon>
        <taxon>Oceanospirillales</taxon>
        <taxon>Oceanospirillaceae</taxon>
        <taxon>Marinobacterium</taxon>
    </lineage>
</organism>
<evidence type="ECO:0000313" key="3">
    <source>
        <dbReference type="EMBL" id="SEA45267.1"/>
    </source>
</evidence>
<gene>
    <name evidence="3" type="ORF">SAMN02745729_103241</name>
</gene>
<reference evidence="4" key="1">
    <citation type="submission" date="2016-10" db="EMBL/GenBank/DDBJ databases">
        <authorList>
            <person name="Varghese N."/>
            <person name="Submissions S."/>
        </authorList>
    </citation>
    <scope>NUCLEOTIDE SEQUENCE [LARGE SCALE GENOMIC DNA]</scope>
    <source>
        <strain evidence="4">DSM 11526</strain>
    </source>
</reference>
<dbReference type="EMBL" id="FNRJ01000003">
    <property type="protein sequence ID" value="SEA45267.1"/>
    <property type="molecule type" value="Genomic_DNA"/>
</dbReference>
<dbReference type="InterPro" id="IPR010653">
    <property type="entry name" value="NlpB/DapX"/>
</dbReference>
<sequence length="466" mass="52413">MHNFRTICFPAGLIALLALSGCGMVKNNPVYGENGVIRDRSQDYELASGNERLQLPPHLRAKQLQEQLVVPDVGVTATRSDSDFRVPRPEFFYAESGSDSVNFRREDGEKLIVVDEPIADVWLKAQDFWAFNNIDISRADPRQGVMETDWIRLDGREYNFVDRWVKRLTLQNIEGPTQNKLRMSLRPDPDDYGRTAVRLKHVQYPDGADVANINWEQQARDVEYKSDMMFELLRYLSKSTGQQTANTYTAMQQQRAQRPLLGRDSRGNPVLRINSDIDQAWQQVSDALDGAEVDVGTRDQSAGLFYLTYTTTTPFDDTEKMGFFEWLHSDRGDIKLDTSAISAALGGSEEEGEDGISYSSTGASPSSDSEDEAPMDNDLSDPNNPANQQGYKIWFAGKVVYVFGNGDSGNYNAETGNYEHTGRYQLRLNRTRTGVFLSVLNDQGLEAAPVVAEEILWTVKDQLPQN</sequence>
<feature type="chain" id="PRO_5017437993" evidence="2">
    <location>
        <begin position="21"/>
        <end position="466"/>
    </location>
</feature>
<feature type="compositionally biased region" description="Acidic residues" evidence="1">
    <location>
        <begin position="368"/>
        <end position="379"/>
    </location>
</feature>
<dbReference type="PROSITE" id="PS51257">
    <property type="entry name" value="PROKAR_LIPOPROTEIN"/>
    <property type="match status" value="1"/>
</dbReference>
<dbReference type="Gene3D" id="3.30.310.170">
    <property type="entry name" value="Outer membrane protein assembly factor BamC"/>
    <property type="match status" value="1"/>
</dbReference>
<dbReference type="InterPro" id="IPR042268">
    <property type="entry name" value="BamC_C"/>
</dbReference>
<keyword evidence="3" id="KW-0449">Lipoprotein</keyword>
<keyword evidence="2" id="KW-0732">Signal</keyword>
<evidence type="ECO:0000256" key="2">
    <source>
        <dbReference type="SAM" id="SignalP"/>
    </source>
</evidence>
<name>A0A1H4BAY0_9GAMM</name>
<proteinExistence type="predicted"/>
<accession>A0A1H4BAY0</accession>
<dbReference type="AlphaFoldDB" id="A0A1H4BAY0"/>
<protein>
    <submittedName>
        <fullName evidence="3">Uncharacterized lipoprotein</fullName>
    </submittedName>
</protein>